<gene>
    <name evidence="1" type="ORF">SERLADRAFT_457329</name>
</gene>
<reference evidence="2" key="1">
    <citation type="journal article" date="2011" name="Science">
        <title>The plant cell wall-decomposing machinery underlies the functional diversity of forest fungi.</title>
        <authorList>
            <person name="Eastwood D.C."/>
            <person name="Floudas D."/>
            <person name="Binder M."/>
            <person name="Majcherczyk A."/>
            <person name="Schneider P."/>
            <person name="Aerts A."/>
            <person name="Asiegbu F.O."/>
            <person name="Baker S.E."/>
            <person name="Barry K."/>
            <person name="Bendiksby M."/>
            <person name="Blumentritt M."/>
            <person name="Coutinho P.M."/>
            <person name="Cullen D."/>
            <person name="de Vries R.P."/>
            <person name="Gathman A."/>
            <person name="Goodell B."/>
            <person name="Henrissat B."/>
            <person name="Ihrmark K."/>
            <person name="Kauserud H."/>
            <person name="Kohler A."/>
            <person name="LaButti K."/>
            <person name="Lapidus A."/>
            <person name="Lavin J.L."/>
            <person name="Lee Y.-H."/>
            <person name="Lindquist E."/>
            <person name="Lilly W."/>
            <person name="Lucas S."/>
            <person name="Morin E."/>
            <person name="Murat C."/>
            <person name="Oguiza J.A."/>
            <person name="Park J."/>
            <person name="Pisabarro A.G."/>
            <person name="Riley R."/>
            <person name="Rosling A."/>
            <person name="Salamov A."/>
            <person name="Schmidt O."/>
            <person name="Schmutz J."/>
            <person name="Skrede I."/>
            <person name="Stenlid J."/>
            <person name="Wiebenga A."/>
            <person name="Xie X."/>
            <person name="Kuees U."/>
            <person name="Hibbett D.S."/>
            <person name="Hoffmeister D."/>
            <person name="Hoegberg N."/>
            <person name="Martin F."/>
            <person name="Grigoriev I.V."/>
            <person name="Watkinson S.C."/>
        </authorList>
    </citation>
    <scope>NUCLEOTIDE SEQUENCE [LARGE SCALE GENOMIC DNA]</scope>
    <source>
        <strain evidence="2">S7.9</strain>
    </source>
</reference>
<sequence>MMDAPGLGYTLTGCKYDLPDTVYHIVPFDSLNCASDCWFADRKEWKYGHDKVFTWGSEQLAPAHDKWIFVFDAGDGR</sequence>
<dbReference type="AlphaFoldDB" id="F8NIF1"/>
<evidence type="ECO:0000313" key="1">
    <source>
        <dbReference type="EMBL" id="EGO29500.1"/>
    </source>
</evidence>
<accession>F8NIF1</accession>
<dbReference type="HOGENOM" id="CLU_2639605_0_0_1"/>
<dbReference type="GeneID" id="18817506"/>
<evidence type="ECO:0000313" key="2">
    <source>
        <dbReference type="Proteomes" id="UP000008064"/>
    </source>
</evidence>
<proteinExistence type="predicted"/>
<dbReference type="KEGG" id="sla:SERLADRAFT_457329"/>
<protein>
    <submittedName>
        <fullName evidence="1">Uncharacterized protein</fullName>
    </submittedName>
</protein>
<organism evidence="2">
    <name type="scientific">Serpula lacrymans var. lacrymans (strain S7.9)</name>
    <name type="common">Dry rot fungus</name>
    <dbReference type="NCBI Taxonomy" id="578457"/>
    <lineage>
        <taxon>Eukaryota</taxon>
        <taxon>Fungi</taxon>
        <taxon>Dikarya</taxon>
        <taxon>Basidiomycota</taxon>
        <taxon>Agaricomycotina</taxon>
        <taxon>Agaricomycetes</taxon>
        <taxon>Agaricomycetidae</taxon>
        <taxon>Boletales</taxon>
        <taxon>Coniophorineae</taxon>
        <taxon>Serpulaceae</taxon>
        <taxon>Serpula</taxon>
    </lineage>
</organism>
<dbReference type="Proteomes" id="UP000008064">
    <property type="component" value="Unassembled WGS sequence"/>
</dbReference>
<name>F8NIF1_SERL9</name>
<dbReference type="EMBL" id="GL945429">
    <property type="protein sequence ID" value="EGO29500.1"/>
    <property type="molecule type" value="Genomic_DNA"/>
</dbReference>
<dbReference type="RefSeq" id="XP_007313742.1">
    <property type="nucleotide sequence ID" value="XM_007313680.1"/>
</dbReference>